<proteinExistence type="predicted"/>
<gene>
    <name evidence="1" type="ORF">EOJ36_00925</name>
</gene>
<comment type="caution">
    <text evidence="1">The sequence shown here is derived from an EMBL/GenBank/DDBJ whole genome shotgun (WGS) entry which is preliminary data.</text>
</comment>
<dbReference type="EMBL" id="SACY01000001">
    <property type="protein sequence ID" value="RVU26588.1"/>
    <property type="molecule type" value="Genomic_DNA"/>
</dbReference>
<reference evidence="1 2" key="1">
    <citation type="submission" date="2019-01" db="EMBL/GenBank/DDBJ databases">
        <authorList>
            <person name="Chen W.-M."/>
        </authorList>
    </citation>
    <scope>NUCLEOTIDE SEQUENCE [LARGE SCALE GENOMIC DNA]</scope>
    <source>
        <strain evidence="1 2">FSY-15</strain>
    </source>
</reference>
<dbReference type="Proteomes" id="UP000282832">
    <property type="component" value="Unassembled WGS sequence"/>
</dbReference>
<dbReference type="OrthoDB" id="598142at2"/>
<dbReference type="InterPro" id="IPR021474">
    <property type="entry name" value="DUF3127"/>
</dbReference>
<name>A0A437PWL4_9BACT</name>
<sequence length="131" mass="14554">MMAEISGKLIKKLGEVTGTGKNGTNWIKQEFVIETQEQYPKKVCLAAWGDRTQDLSQIADGETLKIQFSPESREYNERWYTELRAYRIERMGAETTAPSSVPSNVEFNASTGAAKFPPMAAAAEGDDDLPF</sequence>
<accession>A0A437PWL4</accession>
<evidence type="ECO:0000313" key="1">
    <source>
        <dbReference type="EMBL" id="RVU26588.1"/>
    </source>
</evidence>
<keyword evidence="2" id="KW-1185">Reference proteome</keyword>
<protein>
    <submittedName>
        <fullName evidence="1">DUF3127 domain-containing protein</fullName>
    </submittedName>
</protein>
<dbReference type="AlphaFoldDB" id="A0A437PWL4"/>
<organism evidence="1 2">
    <name type="scientific">Sandaracinomonas limnophila</name>
    <dbReference type="NCBI Taxonomy" id="1862386"/>
    <lineage>
        <taxon>Bacteria</taxon>
        <taxon>Pseudomonadati</taxon>
        <taxon>Bacteroidota</taxon>
        <taxon>Cytophagia</taxon>
        <taxon>Cytophagales</taxon>
        <taxon>Flectobacillaceae</taxon>
        <taxon>Sandaracinomonas</taxon>
    </lineage>
</organism>
<dbReference type="Pfam" id="PF11325">
    <property type="entry name" value="DUF3127"/>
    <property type="match status" value="1"/>
</dbReference>
<evidence type="ECO:0000313" key="2">
    <source>
        <dbReference type="Proteomes" id="UP000282832"/>
    </source>
</evidence>